<keyword evidence="6" id="KW-0779">Telomere</keyword>
<comment type="similarity">
    <text evidence="3">Belongs to the telombin family.</text>
</comment>
<reference evidence="11" key="1">
    <citation type="journal article" date="2020" name="Stud. Mycol.">
        <title>101 Dothideomycetes genomes: a test case for predicting lifestyles and emergence of pathogens.</title>
        <authorList>
            <person name="Haridas S."/>
            <person name="Albert R."/>
            <person name="Binder M."/>
            <person name="Bloem J."/>
            <person name="Labutti K."/>
            <person name="Salamov A."/>
            <person name="Andreopoulos B."/>
            <person name="Baker S."/>
            <person name="Barry K."/>
            <person name="Bills G."/>
            <person name="Bluhm B."/>
            <person name="Cannon C."/>
            <person name="Castanera R."/>
            <person name="Culley D."/>
            <person name="Daum C."/>
            <person name="Ezra D."/>
            <person name="Gonzalez J."/>
            <person name="Henrissat B."/>
            <person name="Kuo A."/>
            <person name="Liang C."/>
            <person name="Lipzen A."/>
            <person name="Lutzoni F."/>
            <person name="Magnuson J."/>
            <person name="Mondo S."/>
            <person name="Nolan M."/>
            <person name="Ohm R."/>
            <person name="Pangilinan J."/>
            <person name="Park H.-J."/>
            <person name="Ramirez L."/>
            <person name="Alfaro M."/>
            <person name="Sun H."/>
            <person name="Tritt A."/>
            <person name="Yoshinaga Y."/>
            <person name="Zwiers L.-H."/>
            <person name="Turgeon B."/>
            <person name="Goodwin S."/>
            <person name="Spatafora J."/>
            <person name="Crous P."/>
            <person name="Grigoriev I."/>
        </authorList>
    </citation>
    <scope>NUCLEOTIDE SEQUENCE</scope>
    <source>
        <strain evidence="11">CBS 260.36</strain>
    </source>
</reference>
<evidence type="ECO:0000256" key="4">
    <source>
        <dbReference type="ARBA" id="ARBA00015253"/>
    </source>
</evidence>
<evidence type="ECO:0000256" key="2">
    <source>
        <dbReference type="ARBA" id="ARBA00004574"/>
    </source>
</evidence>
<keyword evidence="8" id="KW-0539">Nucleus</keyword>
<dbReference type="GO" id="GO:0016233">
    <property type="term" value="P:telomere capping"/>
    <property type="evidence" value="ECO:0007669"/>
    <property type="project" value="TreeGrafter"/>
</dbReference>
<dbReference type="EMBL" id="ML996081">
    <property type="protein sequence ID" value="KAF2156559.1"/>
    <property type="molecule type" value="Genomic_DNA"/>
</dbReference>
<keyword evidence="7" id="KW-0238">DNA-binding</keyword>
<gene>
    <name evidence="11" type="ORF">K461DRAFT_288963</name>
</gene>
<dbReference type="Pfam" id="PF16686">
    <property type="entry name" value="POT1PC"/>
    <property type="match status" value="1"/>
</dbReference>
<feature type="region of interest" description="Disordered" evidence="9">
    <location>
        <begin position="171"/>
        <end position="208"/>
    </location>
</feature>
<evidence type="ECO:0000256" key="9">
    <source>
        <dbReference type="SAM" id="MobiDB-lite"/>
    </source>
</evidence>
<evidence type="ECO:0000313" key="12">
    <source>
        <dbReference type="Proteomes" id="UP000799439"/>
    </source>
</evidence>
<sequence length="647" mass="72301">MSLSDRLPDGYMPLSEAAAALPKAHVNVIGFVTDVLAPTVTHKNEWTTTFSLCDDDTSVSIQIRFFRILQADLPEVQLGDIVILKDIVKTEFRQATVLLSSWGTSSMVFKPAMVPDPGSAVGYTGGKNTVACTCRPPSKLPTIQDQIYVMFFKKKHGGAVKELVAQQSPVQQRRPSIPIAKPGTSPVATKVSGVPSGSTIPTGPKALTAPKLLQPQKASYHDKFSLIENVRPNTFNNLVVEVVKIFARGFGDYAEVYVTDFTTHNNLYDYPAPEEQAEHGRDGDVYGYTTSEHKDWPGPFGQRTICVEVRQPHLHYIQSSVKVGDCIEMKNVRVKMGHQGRLEANLFPDQRYPERIYVNKIFAPKSKQGEDLLERKSAYWSQRGQPPPKQESNKQKKKRKKAAEAARTAEAAEEKARDVEGGAVNKYVRCAHKDVPLSMLSTMLSKRGKWKAPTGSDEDLPFVNHRRRCQLKVVDFYPLDLADFASPSSQAIHASRTQSDDEMDIDPPEWEWHFFLLVQDAVRPAGSNVPIEQMWLHVSNDAAQYLLNLDACDLRQDSQALNQLCQKIDILCGNLRELKTDQNAAAAAADALLDLPVDEDRWSGKLSNIPFDCCIEEYGQPLDDDDRWSPDDPGWIRLFAMFETTIL</sequence>
<dbReference type="Gene3D" id="2.40.50.140">
    <property type="entry name" value="Nucleic acid-binding proteins"/>
    <property type="match status" value="2"/>
</dbReference>
<evidence type="ECO:0000256" key="3">
    <source>
        <dbReference type="ARBA" id="ARBA00008442"/>
    </source>
</evidence>
<dbReference type="SUPFAM" id="SSF50249">
    <property type="entry name" value="Nucleic acid-binding proteins"/>
    <property type="match status" value="2"/>
</dbReference>
<dbReference type="InterPro" id="IPR011564">
    <property type="entry name" value="Telomer_end-bd_POT1/Cdc13"/>
</dbReference>
<dbReference type="InterPro" id="IPR032042">
    <property type="entry name" value="POT1PC"/>
</dbReference>
<dbReference type="OrthoDB" id="2186770at2759"/>
<evidence type="ECO:0000256" key="1">
    <source>
        <dbReference type="ARBA" id="ARBA00004123"/>
    </source>
</evidence>
<keyword evidence="12" id="KW-1185">Reference proteome</keyword>
<keyword evidence="5" id="KW-0158">Chromosome</keyword>
<evidence type="ECO:0000256" key="6">
    <source>
        <dbReference type="ARBA" id="ARBA00022895"/>
    </source>
</evidence>
<dbReference type="SMART" id="SM00976">
    <property type="entry name" value="Telo_bind"/>
    <property type="match status" value="1"/>
</dbReference>
<feature type="domain" description="Telomeric single stranded DNA binding POT1/Cdc13" evidence="10">
    <location>
        <begin position="11"/>
        <end position="157"/>
    </location>
</feature>
<accession>A0A9P4JCY1</accession>
<dbReference type="Proteomes" id="UP000799439">
    <property type="component" value="Unassembled WGS sequence"/>
</dbReference>
<dbReference type="PANTHER" id="PTHR14513:SF0">
    <property type="entry name" value="PROTECTION OF TELOMERES PROTEIN 1"/>
    <property type="match status" value="1"/>
</dbReference>
<dbReference type="FunFam" id="2.40.50.140:FF:000303">
    <property type="entry name" value="Protection of telomeres protein 1"/>
    <property type="match status" value="1"/>
</dbReference>
<dbReference type="PANTHER" id="PTHR14513">
    <property type="entry name" value="PROTECTION OF TELOMERES 1"/>
    <property type="match status" value="1"/>
</dbReference>
<dbReference type="Pfam" id="PF02765">
    <property type="entry name" value="POT1"/>
    <property type="match status" value="1"/>
</dbReference>
<dbReference type="GO" id="GO:0032210">
    <property type="term" value="P:regulation of telomere maintenance via telomerase"/>
    <property type="evidence" value="ECO:0007669"/>
    <property type="project" value="TreeGrafter"/>
</dbReference>
<dbReference type="InterPro" id="IPR012340">
    <property type="entry name" value="NA-bd_OB-fold"/>
</dbReference>
<organism evidence="11 12">
    <name type="scientific">Myriangium duriaei CBS 260.36</name>
    <dbReference type="NCBI Taxonomy" id="1168546"/>
    <lineage>
        <taxon>Eukaryota</taxon>
        <taxon>Fungi</taxon>
        <taxon>Dikarya</taxon>
        <taxon>Ascomycota</taxon>
        <taxon>Pezizomycotina</taxon>
        <taxon>Dothideomycetes</taxon>
        <taxon>Dothideomycetidae</taxon>
        <taxon>Myriangiales</taxon>
        <taxon>Myriangiaceae</taxon>
        <taxon>Myriangium</taxon>
    </lineage>
</organism>
<comment type="subcellular location">
    <subcellularLocation>
        <location evidence="2">Chromosome</location>
        <location evidence="2">Telomere</location>
    </subcellularLocation>
    <subcellularLocation>
        <location evidence="1">Nucleus</location>
    </subcellularLocation>
</comment>
<dbReference type="GO" id="GO:0098505">
    <property type="term" value="F:G-rich strand telomeric DNA binding"/>
    <property type="evidence" value="ECO:0007669"/>
    <property type="project" value="TreeGrafter"/>
</dbReference>
<comment type="caution">
    <text evidence="11">The sequence shown here is derived from an EMBL/GenBank/DDBJ whole genome shotgun (WGS) entry which is preliminary data.</text>
</comment>
<proteinExistence type="inferred from homology"/>
<protein>
    <recommendedName>
        <fullName evidence="4">Protection of telomeres protein 1</fullName>
    </recommendedName>
</protein>
<name>A0A9P4JCY1_9PEZI</name>
<dbReference type="InterPro" id="IPR028389">
    <property type="entry name" value="POT1"/>
</dbReference>
<evidence type="ECO:0000256" key="8">
    <source>
        <dbReference type="ARBA" id="ARBA00023242"/>
    </source>
</evidence>
<dbReference type="GO" id="GO:0010521">
    <property type="term" value="F:telomerase inhibitor activity"/>
    <property type="evidence" value="ECO:0007669"/>
    <property type="project" value="TreeGrafter"/>
</dbReference>
<evidence type="ECO:0000256" key="7">
    <source>
        <dbReference type="ARBA" id="ARBA00023125"/>
    </source>
</evidence>
<evidence type="ECO:0000259" key="10">
    <source>
        <dbReference type="SMART" id="SM00976"/>
    </source>
</evidence>
<evidence type="ECO:0000256" key="5">
    <source>
        <dbReference type="ARBA" id="ARBA00022454"/>
    </source>
</evidence>
<dbReference type="AlphaFoldDB" id="A0A9P4JCY1"/>
<evidence type="ECO:0000313" key="11">
    <source>
        <dbReference type="EMBL" id="KAF2156559.1"/>
    </source>
</evidence>
<feature type="region of interest" description="Disordered" evidence="9">
    <location>
        <begin position="378"/>
        <end position="418"/>
    </location>
</feature>
<dbReference type="GO" id="GO:0000783">
    <property type="term" value="C:nuclear telomere cap complex"/>
    <property type="evidence" value="ECO:0007669"/>
    <property type="project" value="TreeGrafter"/>
</dbReference>